<comment type="subcellular location">
    <subcellularLocation>
        <location evidence="2">Nucleus</location>
        <location evidence="2">Nucleolus</location>
    </subcellularLocation>
</comment>
<comment type="caution">
    <text evidence="11">The sequence shown here is derived from an EMBL/GenBank/DDBJ whole genome shotgun (WGS) entry which is preliminary data.</text>
</comment>
<keyword evidence="6" id="KW-0539">Nucleus</keyword>
<sequence length="565" mass="64190">MIEINEAADLQTTDLVRPNGQIRVQRKKGPPTAPLNPEKEAAKKRQLEANRQYGRGKGINPRSIRDKKVRSNLKALEDRYQDASLKAKDAEILLENSSGFLQPEGELERTYKVRQDEIQSDVGVETAKKGFELKLDGLGPYVQDYTRNGRHLLIAGRKGHVATMDWRSGQLGCELQLGETVRDAKWLHNNQFFAVAQKRNVYIYDHHGVEIHNLDQHVEVEYMEFLPYHFLLATIGKAGWLKWQDTSTGKLVMQMGTKQGTPTAFGQNPYNAILHVGHQNGTVSLWSPNSTTPLVKMLNHRGPVRSLAMDREGRYMVSTGQDKKMAVWDIRTFKPVHEYYMHVPGSSVSISDRNLTAVGWGTQTTMWKDLFSKHVSDQVKVQSPYMAWGGEGQSVERVRWCPFEDILSIGHDKGFSSIIVPGAGEPNFDALEVNPYENVKQRQESEVRSLLNKLQPEMINLDPSFVGKLDTASNKQKQLEKDLDRKTGAAAERERIEELKNRGRGKNSSLRKYMRKKGNKNVIDEHKMRVMEMREEKRKKAKEAKQGRDKEDFGPALGRFARGAG</sequence>
<dbReference type="GO" id="GO:0030686">
    <property type="term" value="C:90S preribosome"/>
    <property type="evidence" value="ECO:0007669"/>
    <property type="project" value="TreeGrafter"/>
</dbReference>
<organism evidence="11 12">
    <name type="scientific">Saxophila tyrrhenica</name>
    <dbReference type="NCBI Taxonomy" id="1690608"/>
    <lineage>
        <taxon>Eukaryota</taxon>
        <taxon>Fungi</taxon>
        <taxon>Dikarya</taxon>
        <taxon>Ascomycota</taxon>
        <taxon>Pezizomycotina</taxon>
        <taxon>Dothideomycetes</taxon>
        <taxon>Dothideomycetidae</taxon>
        <taxon>Mycosphaerellales</taxon>
        <taxon>Extremaceae</taxon>
        <taxon>Saxophila</taxon>
    </lineage>
</organism>
<dbReference type="SMART" id="SM00320">
    <property type="entry name" value="WD40"/>
    <property type="match status" value="3"/>
</dbReference>
<dbReference type="InterPro" id="IPR001680">
    <property type="entry name" value="WD40_rpt"/>
</dbReference>
<proteinExistence type="predicted"/>
<dbReference type="PROSITE" id="PS50082">
    <property type="entry name" value="WD_REPEATS_2"/>
    <property type="match status" value="1"/>
</dbReference>
<dbReference type="PANTHER" id="PTHR14085:SF3">
    <property type="entry name" value="WD REPEAT-CONTAINING PROTEIN 46"/>
    <property type="match status" value="1"/>
</dbReference>
<evidence type="ECO:0000256" key="8">
    <source>
        <dbReference type="PROSITE-ProRule" id="PRU00221"/>
    </source>
</evidence>
<dbReference type="GO" id="GO:0000462">
    <property type="term" value="P:maturation of SSU-rRNA from tricistronic rRNA transcript (SSU-rRNA, 5.8S rRNA, LSU-rRNA)"/>
    <property type="evidence" value="ECO:0007669"/>
    <property type="project" value="TreeGrafter"/>
</dbReference>
<dbReference type="InterPro" id="IPR015943">
    <property type="entry name" value="WD40/YVTN_repeat-like_dom_sf"/>
</dbReference>
<keyword evidence="5" id="KW-0677">Repeat</keyword>
<dbReference type="FunFam" id="2.130.10.10:FF:000378">
    <property type="entry name" value="U3 small nucleolar RNA-associated protein 7"/>
    <property type="match status" value="1"/>
</dbReference>
<evidence type="ECO:0000313" key="12">
    <source>
        <dbReference type="Proteomes" id="UP001337655"/>
    </source>
</evidence>
<dbReference type="InterPro" id="IPR012952">
    <property type="entry name" value="BING4_C_dom"/>
</dbReference>
<dbReference type="InterPro" id="IPR036322">
    <property type="entry name" value="WD40_repeat_dom_sf"/>
</dbReference>
<feature type="domain" description="BING4 C-terminal" evidence="10">
    <location>
        <begin position="384"/>
        <end position="463"/>
    </location>
</feature>
<evidence type="ECO:0000256" key="5">
    <source>
        <dbReference type="ARBA" id="ARBA00022737"/>
    </source>
</evidence>
<comment type="function">
    <text evidence="1">Involved in nucleolar processing of pre-18S ribosomal RNA.</text>
</comment>
<evidence type="ECO:0000256" key="1">
    <source>
        <dbReference type="ARBA" id="ARBA00004099"/>
    </source>
</evidence>
<feature type="region of interest" description="Disordered" evidence="9">
    <location>
        <begin position="18"/>
        <end position="43"/>
    </location>
</feature>
<evidence type="ECO:0000256" key="7">
    <source>
        <dbReference type="ARBA" id="ARBA00076453"/>
    </source>
</evidence>
<dbReference type="InterPro" id="IPR019775">
    <property type="entry name" value="WD40_repeat_CS"/>
</dbReference>
<evidence type="ECO:0000256" key="4">
    <source>
        <dbReference type="ARBA" id="ARBA00022574"/>
    </source>
</evidence>
<dbReference type="SUPFAM" id="SSF50978">
    <property type="entry name" value="WD40 repeat-like"/>
    <property type="match status" value="1"/>
</dbReference>
<feature type="region of interest" description="Disordered" evidence="9">
    <location>
        <begin position="500"/>
        <end position="565"/>
    </location>
</feature>
<dbReference type="Proteomes" id="UP001337655">
    <property type="component" value="Unassembled WGS sequence"/>
</dbReference>
<evidence type="ECO:0000256" key="3">
    <source>
        <dbReference type="ARBA" id="ARBA00022552"/>
    </source>
</evidence>
<name>A0AAV9PRT5_9PEZI</name>
<gene>
    <name evidence="11" type="primary">utp7</name>
    <name evidence="11" type="ORF">LTR77_000215</name>
</gene>
<feature type="compositionally biased region" description="Basic and acidic residues" evidence="9">
    <location>
        <begin position="522"/>
        <end position="553"/>
    </location>
</feature>
<keyword evidence="4 8" id="KW-0853">WD repeat</keyword>
<dbReference type="SMART" id="SM01033">
    <property type="entry name" value="BING4CT"/>
    <property type="match status" value="1"/>
</dbReference>
<dbReference type="PROSITE" id="PS00678">
    <property type="entry name" value="WD_REPEATS_1"/>
    <property type="match status" value="1"/>
</dbReference>
<keyword evidence="12" id="KW-1185">Reference proteome</keyword>
<feature type="repeat" description="WD" evidence="8">
    <location>
        <begin position="297"/>
        <end position="338"/>
    </location>
</feature>
<dbReference type="EMBL" id="JAVRRT010000001">
    <property type="protein sequence ID" value="KAK5175078.1"/>
    <property type="molecule type" value="Genomic_DNA"/>
</dbReference>
<dbReference type="InterPro" id="IPR040315">
    <property type="entry name" value="WDR46/Utp7"/>
</dbReference>
<accession>A0AAV9PRT5</accession>
<evidence type="ECO:0000256" key="9">
    <source>
        <dbReference type="SAM" id="MobiDB-lite"/>
    </source>
</evidence>
<evidence type="ECO:0000256" key="6">
    <source>
        <dbReference type="ARBA" id="ARBA00023242"/>
    </source>
</evidence>
<reference evidence="11 12" key="1">
    <citation type="submission" date="2023-08" db="EMBL/GenBank/DDBJ databases">
        <title>Black Yeasts Isolated from many extreme environments.</title>
        <authorList>
            <person name="Coleine C."/>
            <person name="Stajich J.E."/>
            <person name="Selbmann L."/>
        </authorList>
    </citation>
    <scope>NUCLEOTIDE SEQUENCE [LARGE SCALE GENOMIC DNA]</scope>
    <source>
        <strain evidence="11 12">CCFEE 5935</strain>
    </source>
</reference>
<dbReference type="PANTHER" id="PTHR14085">
    <property type="entry name" value="WD-REPEAT PROTEIN BING4"/>
    <property type="match status" value="1"/>
</dbReference>
<dbReference type="Pfam" id="PF00400">
    <property type="entry name" value="WD40"/>
    <property type="match status" value="1"/>
</dbReference>
<dbReference type="GO" id="GO:0032040">
    <property type="term" value="C:small-subunit processome"/>
    <property type="evidence" value="ECO:0007669"/>
    <property type="project" value="TreeGrafter"/>
</dbReference>
<dbReference type="RefSeq" id="XP_064663716.1">
    <property type="nucleotide sequence ID" value="XM_064797482.1"/>
</dbReference>
<dbReference type="Pfam" id="PF08149">
    <property type="entry name" value="BING4CT"/>
    <property type="match status" value="1"/>
</dbReference>
<dbReference type="Gene3D" id="2.130.10.10">
    <property type="entry name" value="YVTN repeat-like/Quinoprotein amine dehydrogenase"/>
    <property type="match status" value="1"/>
</dbReference>
<keyword evidence="3" id="KW-0698">rRNA processing</keyword>
<dbReference type="AlphaFoldDB" id="A0AAV9PRT5"/>
<evidence type="ECO:0000256" key="2">
    <source>
        <dbReference type="ARBA" id="ARBA00004604"/>
    </source>
</evidence>
<dbReference type="PROSITE" id="PS50294">
    <property type="entry name" value="WD_REPEATS_REGION"/>
    <property type="match status" value="1"/>
</dbReference>
<dbReference type="GeneID" id="89921566"/>
<evidence type="ECO:0000259" key="10">
    <source>
        <dbReference type="SMART" id="SM01033"/>
    </source>
</evidence>
<evidence type="ECO:0000313" key="11">
    <source>
        <dbReference type="EMBL" id="KAK5175078.1"/>
    </source>
</evidence>
<protein>
    <recommendedName>
        <fullName evidence="7">U three protein 7</fullName>
    </recommendedName>
</protein>